<dbReference type="Gene3D" id="1.50.10.20">
    <property type="match status" value="1"/>
</dbReference>
<feature type="signal peptide" evidence="1">
    <location>
        <begin position="1"/>
        <end position="17"/>
    </location>
</feature>
<protein>
    <submittedName>
        <fullName evidence="2">Squalene/oxidosqualene cyclase</fullName>
    </submittedName>
</protein>
<accession>A0A1P8WJ14</accession>
<keyword evidence="1" id="KW-0732">Signal</keyword>
<evidence type="ECO:0000256" key="1">
    <source>
        <dbReference type="SAM" id="SignalP"/>
    </source>
</evidence>
<dbReference type="STRING" id="1891926.Fuma_03645"/>
<dbReference type="InterPro" id="IPR008930">
    <property type="entry name" value="Terpenoid_cyclase/PrenylTrfase"/>
</dbReference>
<keyword evidence="3" id="KW-1185">Reference proteome</keyword>
<feature type="chain" id="PRO_5012162170" evidence="1">
    <location>
        <begin position="18"/>
        <end position="377"/>
    </location>
</feature>
<reference evidence="2 3" key="1">
    <citation type="journal article" date="2016" name="Front. Microbiol.">
        <title>Fuerstia marisgermanicae gen. nov., sp. nov., an Unusual Member of the Phylum Planctomycetes from the German Wadden Sea.</title>
        <authorList>
            <person name="Kohn T."/>
            <person name="Heuer A."/>
            <person name="Jogler M."/>
            <person name="Vollmers J."/>
            <person name="Boedeker C."/>
            <person name="Bunk B."/>
            <person name="Rast P."/>
            <person name="Borchert D."/>
            <person name="Glockner I."/>
            <person name="Freese H.M."/>
            <person name="Klenk H.P."/>
            <person name="Overmann J."/>
            <person name="Kaster A.K."/>
            <person name="Rohde M."/>
            <person name="Wiegand S."/>
            <person name="Jogler C."/>
        </authorList>
    </citation>
    <scope>NUCLEOTIDE SEQUENCE [LARGE SCALE GENOMIC DNA]</scope>
    <source>
        <strain evidence="2 3">NH11</strain>
    </source>
</reference>
<dbReference type="EMBL" id="CP017641">
    <property type="protein sequence ID" value="APZ94027.1"/>
    <property type="molecule type" value="Genomic_DNA"/>
</dbReference>
<evidence type="ECO:0000313" key="2">
    <source>
        <dbReference type="EMBL" id="APZ94027.1"/>
    </source>
</evidence>
<gene>
    <name evidence="2" type="ORF">Fuma_03645</name>
</gene>
<dbReference type="AlphaFoldDB" id="A0A1P8WJ14"/>
<proteinExistence type="predicted"/>
<sequence length="377" mass="40923" precursor="true">MFRLTLITLLGFSVAVAADESQSSAKAGAAVQSNDANASPDIASMQKKALQFLRVTQGPDGSWTKNDFVGVTGLVTTSLLRSGLTADDPMVEAGLANLMSHVKSDGGIYATGSLHRNYETCIAIMAFAEANEDGHYDGQIKKAEQFLRGLQWDQGEGIESSDPSWGGGGYGSHQRPDMSNTQFLMEALKEAGVKSDDPAMQKILVFVSRSQNLETSHNDTKFAGKINDGGFYYTPAAGGESKAGVTDDGGLRSYASMTYAGLKSLIYAGLDDGDVRVKAAKEWIQKNYTLKENPGVGQQGLFYYFHTFAKTMTAVGDEEFVDDKGVRHEWKAELAQRLSELQRPNGSWINPADRWYEGDPNLVSAYCLMALSYCDTE</sequence>
<dbReference type="CDD" id="cd00688">
    <property type="entry name" value="ISOPREN_C2_like"/>
    <property type="match status" value="1"/>
</dbReference>
<name>A0A1P8WJ14_9PLAN</name>
<dbReference type="Proteomes" id="UP000187735">
    <property type="component" value="Chromosome"/>
</dbReference>
<organism evidence="2 3">
    <name type="scientific">Fuerstiella marisgermanici</name>
    <dbReference type="NCBI Taxonomy" id="1891926"/>
    <lineage>
        <taxon>Bacteria</taxon>
        <taxon>Pseudomonadati</taxon>
        <taxon>Planctomycetota</taxon>
        <taxon>Planctomycetia</taxon>
        <taxon>Planctomycetales</taxon>
        <taxon>Planctomycetaceae</taxon>
        <taxon>Fuerstiella</taxon>
    </lineage>
</organism>
<dbReference type="KEGG" id="fmr:Fuma_03645"/>
<dbReference type="RefSeq" id="WP_077028397.1">
    <property type="nucleotide sequence ID" value="NZ_CP017641.1"/>
</dbReference>
<dbReference type="SUPFAM" id="SSF48239">
    <property type="entry name" value="Terpenoid cyclases/Protein prenyltransferases"/>
    <property type="match status" value="1"/>
</dbReference>
<evidence type="ECO:0000313" key="3">
    <source>
        <dbReference type="Proteomes" id="UP000187735"/>
    </source>
</evidence>